<name>A0A8S4R9D5_9NEOP</name>
<dbReference type="GO" id="GO:0016020">
    <property type="term" value="C:membrane"/>
    <property type="evidence" value="ECO:0007669"/>
    <property type="project" value="UniProtKB-SubCell"/>
</dbReference>
<evidence type="ECO:0000313" key="5">
    <source>
        <dbReference type="EMBL" id="CAH2233803.1"/>
    </source>
</evidence>
<dbReference type="Proteomes" id="UP000838756">
    <property type="component" value="Unassembled WGS sequence"/>
</dbReference>
<protein>
    <submittedName>
        <fullName evidence="5">Jg21642 protein</fullName>
    </submittedName>
</protein>
<accession>A0A8S4R9D5</accession>
<comment type="caution">
    <text evidence="5">The sequence shown here is derived from an EMBL/GenBank/DDBJ whole genome shotgun (WGS) entry which is preliminary data.</text>
</comment>
<dbReference type="InterPro" id="IPR036259">
    <property type="entry name" value="MFS_trans_sf"/>
</dbReference>
<evidence type="ECO:0000256" key="4">
    <source>
        <dbReference type="ARBA" id="ARBA00023136"/>
    </source>
</evidence>
<keyword evidence="4" id="KW-0472">Membrane</keyword>
<dbReference type="PANTHER" id="PTHR11662">
    <property type="entry name" value="SOLUTE CARRIER FAMILY 17"/>
    <property type="match status" value="1"/>
</dbReference>
<dbReference type="Pfam" id="PF07690">
    <property type="entry name" value="MFS_1"/>
    <property type="match status" value="1"/>
</dbReference>
<dbReference type="AlphaFoldDB" id="A0A8S4R9D5"/>
<evidence type="ECO:0000256" key="3">
    <source>
        <dbReference type="ARBA" id="ARBA00022989"/>
    </source>
</evidence>
<dbReference type="SUPFAM" id="SSF103473">
    <property type="entry name" value="MFS general substrate transporter"/>
    <property type="match status" value="1"/>
</dbReference>
<evidence type="ECO:0000256" key="2">
    <source>
        <dbReference type="ARBA" id="ARBA00022692"/>
    </source>
</evidence>
<evidence type="ECO:0000313" key="6">
    <source>
        <dbReference type="Proteomes" id="UP000838756"/>
    </source>
</evidence>
<dbReference type="InterPro" id="IPR011701">
    <property type="entry name" value="MFS"/>
</dbReference>
<keyword evidence="3" id="KW-1133">Transmembrane helix</keyword>
<feature type="non-terminal residue" evidence="5">
    <location>
        <position position="112"/>
    </location>
</feature>
<evidence type="ECO:0000256" key="1">
    <source>
        <dbReference type="ARBA" id="ARBA00004141"/>
    </source>
</evidence>
<sequence>MGLLGVCNAYTMRVCLNLAITQMVNRTKTGDEHFDPYACPDDVLPGNTTTTVLKPYAIFDWDEKTQGLILSGFYYGYAATQVPGGYLAEKFGGKWTLGVGLLSTALFTFLTP</sequence>
<keyword evidence="6" id="KW-1185">Reference proteome</keyword>
<dbReference type="Gene3D" id="1.20.1250.20">
    <property type="entry name" value="MFS general substrate transporter like domains"/>
    <property type="match status" value="1"/>
</dbReference>
<keyword evidence="2" id="KW-0812">Transmembrane</keyword>
<dbReference type="EMBL" id="CAKXAJ010025002">
    <property type="protein sequence ID" value="CAH2233803.1"/>
    <property type="molecule type" value="Genomic_DNA"/>
</dbReference>
<dbReference type="OrthoDB" id="2985014at2759"/>
<organism evidence="5 6">
    <name type="scientific">Pararge aegeria aegeria</name>
    <dbReference type="NCBI Taxonomy" id="348720"/>
    <lineage>
        <taxon>Eukaryota</taxon>
        <taxon>Metazoa</taxon>
        <taxon>Ecdysozoa</taxon>
        <taxon>Arthropoda</taxon>
        <taxon>Hexapoda</taxon>
        <taxon>Insecta</taxon>
        <taxon>Pterygota</taxon>
        <taxon>Neoptera</taxon>
        <taxon>Endopterygota</taxon>
        <taxon>Lepidoptera</taxon>
        <taxon>Glossata</taxon>
        <taxon>Ditrysia</taxon>
        <taxon>Papilionoidea</taxon>
        <taxon>Nymphalidae</taxon>
        <taxon>Satyrinae</taxon>
        <taxon>Satyrini</taxon>
        <taxon>Parargina</taxon>
        <taxon>Pararge</taxon>
    </lineage>
</organism>
<comment type="subcellular location">
    <subcellularLocation>
        <location evidence="1">Membrane</location>
        <topology evidence="1">Multi-pass membrane protein</topology>
    </subcellularLocation>
</comment>
<dbReference type="GO" id="GO:0022857">
    <property type="term" value="F:transmembrane transporter activity"/>
    <property type="evidence" value="ECO:0007669"/>
    <property type="project" value="InterPro"/>
</dbReference>
<dbReference type="GO" id="GO:0006820">
    <property type="term" value="P:monoatomic anion transport"/>
    <property type="evidence" value="ECO:0007669"/>
    <property type="project" value="TreeGrafter"/>
</dbReference>
<reference evidence="5" key="1">
    <citation type="submission" date="2022-03" db="EMBL/GenBank/DDBJ databases">
        <authorList>
            <person name="Lindestad O."/>
        </authorList>
    </citation>
    <scope>NUCLEOTIDE SEQUENCE</scope>
</reference>
<gene>
    <name evidence="5" type="primary">jg21642</name>
    <name evidence="5" type="ORF">PAEG_LOCUS11735</name>
</gene>
<proteinExistence type="predicted"/>
<dbReference type="InterPro" id="IPR050382">
    <property type="entry name" value="MFS_Na/Anion_cotransporter"/>
</dbReference>
<dbReference type="PANTHER" id="PTHR11662:SF415">
    <property type="entry name" value="AT30085P-RELATED"/>
    <property type="match status" value="1"/>
</dbReference>